<dbReference type="InterPro" id="IPR003848">
    <property type="entry name" value="DUF218"/>
</dbReference>
<feature type="domain" description="DUF218" evidence="1">
    <location>
        <begin position="26"/>
        <end position="150"/>
    </location>
</feature>
<dbReference type="RefSeq" id="WP_074925161.1">
    <property type="nucleotide sequence ID" value="NZ_FOWR01000003.1"/>
</dbReference>
<sequence>MPHRLYQHLETIWNYHRLGHTPEQCDCIFVLGSNDVRVAEQAAALYHQGLAPYVMISGGKGRFTEDAFEKSEAETFAEILIDEGVPASALLLEKKATNSGENITLSYALMKEKGLSFQRLLLVQKPFMERRAFATFMKQWPEPVQSVLVTSQAVSLIDYPNEDLPFDMVVDAMIADFERIQTYPAQGFQIEQDVPKEVLDAYALVKEWRPSSEWK</sequence>
<dbReference type="Gene3D" id="3.40.50.620">
    <property type="entry name" value="HUPs"/>
    <property type="match status" value="1"/>
</dbReference>
<accession>A0A1I5K894</accession>
<dbReference type="GO" id="GO:0005886">
    <property type="term" value="C:plasma membrane"/>
    <property type="evidence" value="ECO:0007669"/>
    <property type="project" value="TreeGrafter"/>
</dbReference>
<protein>
    <submittedName>
        <fullName evidence="2">Uncharacterized SAM-binding protein YcdF, DUF218 family</fullName>
    </submittedName>
</protein>
<name>A0A1I5K894_9GAMM</name>
<dbReference type="PANTHER" id="PTHR30336">
    <property type="entry name" value="INNER MEMBRANE PROTEIN, PROBABLE PERMEASE"/>
    <property type="match status" value="1"/>
</dbReference>
<organism evidence="2 3">
    <name type="scientific">Enterovibrio norvegicus DSM 15893</name>
    <dbReference type="NCBI Taxonomy" id="1121869"/>
    <lineage>
        <taxon>Bacteria</taxon>
        <taxon>Pseudomonadati</taxon>
        <taxon>Pseudomonadota</taxon>
        <taxon>Gammaproteobacteria</taxon>
        <taxon>Vibrionales</taxon>
        <taxon>Vibrionaceae</taxon>
        <taxon>Enterovibrio</taxon>
    </lineage>
</organism>
<evidence type="ECO:0000259" key="1">
    <source>
        <dbReference type="Pfam" id="PF02698"/>
    </source>
</evidence>
<dbReference type="AlphaFoldDB" id="A0A1I5K894"/>
<dbReference type="InterPro" id="IPR014729">
    <property type="entry name" value="Rossmann-like_a/b/a_fold"/>
</dbReference>
<dbReference type="CDD" id="cd06259">
    <property type="entry name" value="YdcF-like"/>
    <property type="match status" value="1"/>
</dbReference>
<reference evidence="2 3" key="1">
    <citation type="submission" date="2016-10" db="EMBL/GenBank/DDBJ databases">
        <authorList>
            <person name="de Groot N.N."/>
        </authorList>
    </citation>
    <scope>NUCLEOTIDE SEQUENCE [LARGE SCALE GENOMIC DNA]</scope>
    <source>
        <strain evidence="2 3">DSM 15893</strain>
    </source>
</reference>
<gene>
    <name evidence="2" type="ORF">SAMN03084138_00510</name>
</gene>
<proteinExistence type="predicted"/>
<dbReference type="STRING" id="1121869.SAMN03084138_00510"/>
<dbReference type="PANTHER" id="PTHR30336:SF20">
    <property type="entry name" value="DUF218 DOMAIN-CONTAINING PROTEIN"/>
    <property type="match status" value="1"/>
</dbReference>
<dbReference type="OrthoDB" id="2216870at2"/>
<evidence type="ECO:0000313" key="3">
    <source>
        <dbReference type="Proteomes" id="UP000182692"/>
    </source>
</evidence>
<dbReference type="Proteomes" id="UP000182692">
    <property type="component" value="Unassembled WGS sequence"/>
</dbReference>
<dbReference type="Pfam" id="PF02698">
    <property type="entry name" value="DUF218"/>
    <property type="match status" value="1"/>
</dbReference>
<dbReference type="InterPro" id="IPR051599">
    <property type="entry name" value="Cell_Envelope_Assoc"/>
</dbReference>
<dbReference type="EMBL" id="FOWR01000003">
    <property type="protein sequence ID" value="SFO81188.1"/>
    <property type="molecule type" value="Genomic_DNA"/>
</dbReference>
<evidence type="ECO:0000313" key="2">
    <source>
        <dbReference type="EMBL" id="SFO81188.1"/>
    </source>
</evidence>
<dbReference type="GeneID" id="35872865"/>